<feature type="domain" description="C3H1-type" evidence="3">
    <location>
        <begin position="181"/>
        <end position="210"/>
    </location>
</feature>
<organism evidence="4 5">
    <name type="scientific">Clathrospora elynae</name>
    <dbReference type="NCBI Taxonomy" id="706981"/>
    <lineage>
        <taxon>Eukaryota</taxon>
        <taxon>Fungi</taxon>
        <taxon>Dikarya</taxon>
        <taxon>Ascomycota</taxon>
        <taxon>Pezizomycotina</taxon>
        <taxon>Dothideomycetes</taxon>
        <taxon>Pleosporomycetidae</taxon>
        <taxon>Pleosporales</taxon>
        <taxon>Diademaceae</taxon>
        <taxon>Clathrospora</taxon>
    </lineage>
</organism>
<dbReference type="InterPro" id="IPR000571">
    <property type="entry name" value="Znf_CCCH"/>
</dbReference>
<feature type="compositionally biased region" description="Basic and acidic residues" evidence="2">
    <location>
        <begin position="273"/>
        <end position="297"/>
    </location>
</feature>
<evidence type="ECO:0000259" key="3">
    <source>
        <dbReference type="PROSITE" id="PS50103"/>
    </source>
</evidence>
<protein>
    <recommendedName>
        <fullName evidence="3">C3H1-type domain-containing protein</fullName>
    </recommendedName>
</protein>
<reference evidence="4" key="1">
    <citation type="journal article" date="2020" name="Stud. Mycol.">
        <title>101 Dothideomycetes genomes: a test case for predicting lifestyles and emergence of pathogens.</title>
        <authorList>
            <person name="Haridas S."/>
            <person name="Albert R."/>
            <person name="Binder M."/>
            <person name="Bloem J."/>
            <person name="Labutti K."/>
            <person name="Salamov A."/>
            <person name="Andreopoulos B."/>
            <person name="Baker S."/>
            <person name="Barry K."/>
            <person name="Bills G."/>
            <person name="Bluhm B."/>
            <person name="Cannon C."/>
            <person name="Castanera R."/>
            <person name="Culley D."/>
            <person name="Daum C."/>
            <person name="Ezra D."/>
            <person name="Gonzalez J."/>
            <person name="Henrissat B."/>
            <person name="Kuo A."/>
            <person name="Liang C."/>
            <person name="Lipzen A."/>
            <person name="Lutzoni F."/>
            <person name="Magnuson J."/>
            <person name="Mondo S."/>
            <person name="Nolan M."/>
            <person name="Ohm R."/>
            <person name="Pangilinan J."/>
            <person name="Park H.-J."/>
            <person name="Ramirez L."/>
            <person name="Alfaro M."/>
            <person name="Sun H."/>
            <person name="Tritt A."/>
            <person name="Yoshinaga Y."/>
            <person name="Zwiers L.-H."/>
            <person name="Turgeon B."/>
            <person name="Goodwin S."/>
            <person name="Spatafora J."/>
            <person name="Crous P."/>
            <person name="Grigoriev I."/>
        </authorList>
    </citation>
    <scope>NUCLEOTIDE SEQUENCE</scope>
    <source>
        <strain evidence="4">CBS 161.51</strain>
    </source>
</reference>
<keyword evidence="1" id="KW-0862">Zinc</keyword>
<keyword evidence="1" id="KW-0479">Metal-binding</keyword>
<feature type="region of interest" description="Disordered" evidence="2">
    <location>
        <begin position="248"/>
        <end position="347"/>
    </location>
</feature>
<dbReference type="AlphaFoldDB" id="A0A6A5SWA8"/>
<accession>A0A6A5SWA8</accession>
<gene>
    <name evidence="4" type="ORF">EJ02DRAFT_348031</name>
</gene>
<dbReference type="PROSITE" id="PS50103">
    <property type="entry name" value="ZF_C3H1"/>
    <property type="match status" value="1"/>
</dbReference>
<sequence length="347" mass="38384">MAAHPHHACALPEGLRYYLLRNNHLGGSVMVPVVPVDQLSFQLQGVPRQLTHRQISDGGWKLFSETNQAPSAISIQAPTTSFSSHTSPAAKLRFFAPDHQVRTEPQGMQAKHKQAGQWLHPSSAPENAAGFPRYTPMATPAPMNNPERPLSLTDTFASIYQKDAQRLGYRTPYPSGIEPDPSKKEFCTHWIKTGECAFTSVGCKYKHEMPPVERLRELGFTQGLPKWWKEKSAITARAPTWMQRRLAGNEDGERSSEMPAPRVFPDPSTFRARQPEQRDLLDDGAQHTRGILRRENASEQSTRPTAPPAPVQAPVRCASQMSTLLTGLDDMPAPPPSPQLSNSSTAS</sequence>
<keyword evidence="5" id="KW-1185">Reference proteome</keyword>
<name>A0A6A5SWA8_9PLEO</name>
<feature type="zinc finger region" description="C3H1-type" evidence="1">
    <location>
        <begin position="181"/>
        <end position="210"/>
    </location>
</feature>
<proteinExistence type="predicted"/>
<keyword evidence="1" id="KW-0863">Zinc-finger</keyword>
<evidence type="ECO:0000256" key="1">
    <source>
        <dbReference type="PROSITE-ProRule" id="PRU00723"/>
    </source>
</evidence>
<dbReference type="GO" id="GO:0008270">
    <property type="term" value="F:zinc ion binding"/>
    <property type="evidence" value="ECO:0007669"/>
    <property type="project" value="UniProtKB-KW"/>
</dbReference>
<dbReference type="EMBL" id="ML976049">
    <property type="protein sequence ID" value="KAF1941297.1"/>
    <property type="molecule type" value="Genomic_DNA"/>
</dbReference>
<evidence type="ECO:0000256" key="2">
    <source>
        <dbReference type="SAM" id="MobiDB-lite"/>
    </source>
</evidence>
<dbReference type="OrthoDB" id="5355510at2759"/>
<evidence type="ECO:0000313" key="5">
    <source>
        <dbReference type="Proteomes" id="UP000800038"/>
    </source>
</evidence>
<dbReference type="Proteomes" id="UP000800038">
    <property type="component" value="Unassembled WGS sequence"/>
</dbReference>
<evidence type="ECO:0000313" key="4">
    <source>
        <dbReference type="EMBL" id="KAF1941297.1"/>
    </source>
</evidence>
<feature type="non-terminal residue" evidence="4">
    <location>
        <position position="347"/>
    </location>
</feature>